<dbReference type="EMBL" id="FPHB01000008">
    <property type="protein sequence ID" value="SFV50008.1"/>
    <property type="molecule type" value="Genomic_DNA"/>
</dbReference>
<reference evidence="3" key="1">
    <citation type="submission" date="2016-10" db="EMBL/GenBank/DDBJ databases">
        <authorList>
            <person name="de Groot N.N."/>
        </authorList>
    </citation>
    <scope>NUCLEOTIDE SEQUENCE</scope>
</reference>
<accession>A0A1W1B942</accession>
<evidence type="ECO:0000256" key="1">
    <source>
        <dbReference type="SAM" id="Coils"/>
    </source>
</evidence>
<protein>
    <submittedName>
        <fullName evidence="3">Similar to Golgin subfamily A member 2 (Cis-Golgi matrix protein GM130)</fullName>
    </submittedName>
</protein>
<keyword evidence="2" id="KW-0472">Membrane</keyword>
<keyword evidence="1" id="KW-0175">Coiled coil</keyword>
<gene>
    <name evidence="3" type="ORF">MNB_SM-7-221</name>
</gene>
<proteinExistence type="predicted"/>
<feature type="transmembrane region" description="Helical" evidence="2">
    <location>
        <begin position="56"/>
        <end position="77"/>
    </location>
</feature>
<keyword evidence="2" id="KW-1133">Transmembrane helix</keyword>
<feature type="transmembrane region" description="Helical" evidence="2">
    <location>
        <begin position="31"/>
        <end position="50"/>
    </location>
</feature>
<feature type="coiled-coil region" evidence="1">
    <location>
        <begin position="255"/>
        <end position="289"/>
    </location>
</feature>
<keyword evidence="2" id="KW-0812">Transmembrane</keyword>
<evidence type="ECO:0000313" key="3">
    <source>
        <dbReference type="EMBL" id="SFV50008.1"/>
    </source>
</evidence>
<feature type="transmembrane region" description="Helical" evidence="2">
    <location>
        <begin position="6"/>
        <end position="24"/>
    </location>
</feature>
<name>A0A1W1B942_9ZZZZ</name>
<organism evidence="3">
    <name type="scientific">hydrothermal vent metagenome</name>
    <dbReference type="NCBI Taxonomy" id="652676"/>
    <lineage>
        <taxon>unclassified sequences</taxon>
        <taxon>metagenomes</taxon>
        <taxon>ecological metagenomes</taxon>
    </lineage>
</organism>
<dbReference type="AlphaFoldDB" id="A0A1W1B942"/>
<sequence length="417" mass="49168">MFDTYMYISFVFMAIIFLRQISIYKQPNKISYAPLMLAIGAIASLIHFIISNEQQSLFYTLKGSSIPFLIALMLYIIMNIMHQTQKNENERIQKETTLSLIEHISQLQEFSYELKDQMQSYAKEEQKLKEEFSIKLSEDIKTLAQLLENQKHLMNSFKELYSWSQQLQELFINFTEFKLPELDSVIHKHIEMLRITNKEQFDTIKVSLDAVQNIKEDMQDEFRFLQEKIESIKYIADTITSQIVHNTTDELNQATKRVQEEFLTLLREAERLKTELLTSETKLEAIKTQSEFVIRQMVVIAKKMESFEEERELLAKSIVKLLPLLRQIESKEEKYEDLLEEIEKISTSITSFEKHFRDEIKENLASLPDRIEQHFEKLQEQLNSKNSSVSESIELLAKQAKLHQMGYDTSNLDKDNV</sequence>
<evidence type="ECO:0000256" key="2">
    <source>
        <dbReference type="SAM" id="Phobius"/>
    </source>
</evidence>